<dbReference type="PRINTS" id="PR00455">
    <property type="entry name" value="HTHTETR"/>
</dbReference>
<evidence type="ECO:0000256" key="5">
    <source>
        <dbReference type="SAM" id="MobiDB-lite"/>
    </source>
</evidence>
<evidence type="ECO:0000313" key="8">
    <source>
        <dbReference type="Proteomes" id="UP001602119"/>
    </source>
</evidence>
<keyword evidence="8" id="KW-1185">Reference proteome</keyword>
<dbReference type="InterPro" id="IPR050109">
    <property type="entry name" value="HTH-type_TetR-like_transc_reg"/>
</dbReference>
<feature type="region of interest" description="Disordered" evidence="5">
    <location>
        <begin position="99"/>
        <end position="139"/>
    </location>
</feature>
<sequence>MIVQSALPLIAERGAMVKTSEIAAACGIGEATIFRVFKDKDELLDTCVAEAMRLDTALEVIKEIPGDLPLADRLCEAMSALEAHTGRMARVLGAMAASRGQVRREAPAADRPDDERADERGNDQRPSRPERGHGGRSEAIRLSRAALAELLEPDQERLRMPADQLAGILLSLVFARSQRLSDGSPRVSFKELIDVFLHGALLPEPPQEAT</sequence>
<comment type="caution">
    <text evidence="7">The sequence shown here is derived from an EMBL/GenBank/DDBJ whole genome shotgun (WGS) entry which is preliminary data.</text>
</comment>
<dbReference type="Gene3D" id="1.10.357.10">
    <property type="entry name" value="Tetracycline Repressor, domain 2"/>
    <property type="match status" value="1"/>
</dbReference>
<dbReference type="InterPro" id="IPR009057">
    <property type="entry name" value="Homeodomain-like_sf"/>
</dbReference>
<accession>A0ABW6UWW5</accession>
<gene>
    <name evidence="7" type="ORF">ACFY05_01100</name>
</gene>
<dbReference type="EMBL" id="JBIAXI010000001">
    <property type="protein sequence ID" value="MFF4771435.1"/>
    <property type="molecule type" value="Genomic_DNA"/>
</dbReference>
<reference evidence="7 8" key="1">
    <citation type="submission" date="2024-10" db="EMBL/GenBank/DDBJ databases">
        <title>The Natural Products Discovery Center: Release of the First 8490 Sequenced Strains for Exploring Actinobacteria Biosynthetic Diversity.</title>
        <authorList>
            <person name="Kalkreuter E."/>
            <person name="Kautsar S.A."/>
            <person name="Yang D."/>
            <person name="Bader C.D."/>
            <person name="Teijaro C.N."/>
            <person name="Fluegel L."/>
            <person name="Davis C.M."/>
            <person name="Simpson J.R."/>
            <person name="Lauterbach L."/>
            <person name="Steele A.D."/>
            <person name="Gui C."/>
            <person name="Meng S."/>
            <person name="Li G."/>
            <person name="Viehrig K."/>
            <person name="Ye F."/>
            <person name="Su P."/>
            <person name="Kiefer A.F."/>
            <person name="Nichols A."/>
            <person name="Cepeda A.J."/>
            <person name="Yan W."/>
            <person name="Fan B."/>
            <person name="Jiang Y."/>
            <person name="Adhikari A."/>
            <person name="Zheng C.-J."/>
            <person name="Schuster L."/>
            <person name="Cowan T.M."/>
            <person name="Smanski M.J."/>
            <person name="Chevrette M.G."/>
            <person name="De Carvalho L.P.S."/>
            <person name="Shen B."/>
        </authorList>
    </citation>
    <scope>NUCLEOTIDE SEQUENCE [LARGE SCALE GENOMIC DNA]</scope>
    <source>
        <strain evidence="7 8">NPDC001281</strain>
    </source>
</reference>
<dbReference type="PROSITE" id="PS50977">
    <property type="entry name" value="HTH_TETR_2"/>
    <property type="match status" value="1"/>
</dbReference>
<dbReference type="RefSeq" id="WP_387340064.1">
    <property type="nucleotide sequence ID" value="NZ_JBIAXI010000001.1"/>
</dbReference>
<keyword evidence="3" id="KW-0804">Transcription</keyword>
<evidence type="ECO:0000256" key="4">
    <source>
        <dbReference type="PROSITE-ProRule" id="PRU00335"/>
    </source>
</evidence>
<keyword evidence="2 4" id="KW-0238">DNA-binding</keyword>
<evidence type="ECO:0000313" key="7">
    <source>
        <dbReference type="EMBL" id="MFF4771435.1"/>
    </source>
</evidence>
<feature type="compositionally biased region" description="Basic and acidic residues" evidence="5">
    <location>
        <begin position="102"/>
        <end position="139"/>
    </location>
</feature>
<feature type="DNA-binding region" description="H-T-H motif" evidence="4">
    <location>
        <begin position="18"/>
        <end position="37"/>
    </location>
</feature>
<dbReference type="Pfam" id="PF00440">
    <property type="entry name" value="TetR_N"/>
    <property type="match status" value="1"/>
</dbReference>
<evidence type="ECO:0000256" key="2">
    <source>
        <dbReference type="ARBA" id="ARBA00023125"/>
    </source>
</evidence>
<dbReference type="Proteomes" id="UP001602119">
    <property type="component" value="Unassembled WGS sequence"/>
</dbReference>
<feature type="domain" description="HTH tetR-type" evidence="6">
    <location>
        <begin position="1"/>
        <end position="55"/>
    </location>
</feature>
<keyword evidence="1" id="KW-0805">Transcription regulation</keyword>
<proteinExistence type="predicted"/>
<dbReference type="InterPro" id="IPR001647">
    <property type="entry name" value="HTH_TetR"/>
</dbReference>
<evidence type="ECO:0000259" key="6">
    <source>
        <dbReference type="PROSITE" id="PS50977"/>
    </source>
</evidence>
<evidence type="ECO:0000256" key="1">
    <source>
        <dbReference type="ARBA" id="ARBA00023015"/>
    </source>
</evidence>
<evidence type="ECO:0000256" key="3">
    <source>
        <dbReference type="ARBA" id="ARBA00023163"/>
    </source>
</evidence>
<protein>
    <submittedName>
        <fullName evidence="7">TetR/AcrR family transcriptional regulator</fullName>
    </submittedName>
</protein>
<organism evidence="7 8">
    <name type="scientific">Microtetraspora fusca</name>
    <dbReference type="NCBI Taxonomy" id="1997"/>
    <lineage>
        <taxon>Bacteria</taxon>
        <taxon>Bacillati</taxon>
        <taxon>Actinomycetota</taxon>
        <taxon>Actinomycetes</taxon>
        <taxon>Streptosporangiales</taxon>
        <taxon>Streptosporangiaceae</taxon>
        <taxon>Microtetraspora</taxon>
    </lineage>
</organism>
<name>A0ABW6UWW5_MICFU</name>
<dbReference type="PANTHER" id="PTHR30055:SF234">
    <property type="entry name" value="HTH-TYPE TRANSCRIPTIONAL REGULATOR BETI"/>
    <property type="match status" value="1"/>
</dbReference>
<dbReference type="PANTHER" id="PTHR30055">
    <property type="entry name" value="HTH-TYPE TRANSCRIPTIONAL REGULATOR RUTR"/>
    <property type="match status" value="1"/>
</dbReference>
<dbReference type="SUPFAM" id="SSF46689">
    <property type="entry name" value="Homeodomain-like"/>
    <property type="match status" value="1"/>
</dbReference>